<gene>
    <name evidence="3" type="ORF">LOTGIDRAFT_155745</name>
</gene>
<dbReference type="EMBL" id="KB203854">
    <property type="protein sequence ID" value="ESO82728.1"/>
    <property type="molecule type" value="Genomic_DNA"/>
</dbReference>
<accession>V3YXC8</accession>
<evidence type="ECO:0000313" key="3">
    <source>
        <dbReference type="EMBL" id="ESO82728.1"/>
    </source>
</evidence>
<dbReference type="CTD" id="20236817"/>
<evidence type="ECO:0000256" key="1">
    <source>
        <dbReference type="SAM" id="MobiDB-lite"/>
    </source>
</evidence>
<sequence>MDTTRSLAIYFQMATGNGHIGKEKCTSKAMERRNARERNRISHMKTQFKKLQTKLPEDWQTNKMSKLDVLKKTIRYIRQLEDVLSGKQQFDVDFWAMCNPVIQNKNDFSGSSQTIRTVKYQSAQLNKANCNRPKREDKSSDSGQDETEYIMHSSDNLNYCRKSTFFRDPYSHTIIYEDITTWNCRVWPFYNLSLLQLAPISPIRCSYATIVGEGEV</sequence>
<evidence type="ECO:0000259" key="2">
    <source>
        <dbReference type="PROSITE" id="PS50888"/>
    </source>
</evidence>
<dbReference type="Pfam" id="PF00010">
    <property type="entry name" value="HLH"/>
    <property type="match status" value="1"/>
</dbReference>
<dbReference type="RefSeq" id="XP_009066522.1">
    <property type="nucleotide sequence ID" value="XM_009068274.1"/>
</dbReference>
<dbReference type="GO" id="GO:0000977">
    <property type="term" value="F:RNA polymerase II transcription regulatory region sequence-specific DNA binding"/>
    <property type="evidence" value="ECO:0007669"/>
    <property type="project" value="TreeGrafter"/>
</dbReference>
<dbReference type="InterPro" id="IPR011598">
    <property type="entry name" value="bHLH_dom"/>
</dbReference>
<name>V3YXC8_LOTGI</name>
<organism evidence="3 4">
    <name type="scientific">Lottia gigantea</name>
    <name type="common">Giant owl limpet</name>
    <dbReference type="NCBI Taxonomy" id="225164"/>
    <lineage>
        <taxon>Eukaryota</taxon>
        <taxon>Metazoa</taxon>
        <taxon>Spiralia</taxon>
        <taxon>Lophotrochozoa</taxon>
        <taxon>Mollusca</taxon>
        <taxon>Gastropoda</taxon>
        <taxon>Patellogastropoda</taxon>
        <taxon>Lottioidea</taxon>
        <taxon>Lottiidae</taxon>
        <taxon>Lottia</taxon>
    </lineage>
</organism>
<dbReference type="InterPro" id="IPR036638">
    <property type="entry name" value="HLH_DNA-bd_sf"/>
</dbReference>
<feature type="region of interest" description="Disordered" evidence="1">
    <location>
        <begin position="126"/>
        <end position="146"/>
    </location>
</feature>
<reference evidence="3 4" key="1">
    <citation type="journal article" date="2013" name="Nature">
        <title>Insights into bilaterian evolution from three spiralian genomes.</title>
        <authorList>
            <person name="Simakov O."/>
            <person name="Marletaz F."/>
            <person name="Cho S.J."/>
            <person name="Edsinger-Gonzales E."/>
            <person name="Havlak P."/>
            <person name="Hellsten U."/>
            <person name="Kuo D.H."/>
            <person name="Larsson T."/>
            <person name="Lv J."/>
            <person name="Arendt D."/>
            <person name="Savage R."/>
            <person name="Osoegawa K."/>
            <person name="de Jong P."/>
            <person name="Grimwood J."/>
            <person name="Chapman J.A."/>
            <person name="Shapiro H."/>
            <person name="Aerts A."/>
            <person name="Otillar R.P."/>
            <person name="Terry A.Y."/>
            <person name="Boore J.L."/>
            <person name="Grigoriev I.V."/>
            <person name="Lindberg D.R."/>
            <person name="Seaver E.C."/>
            <person name="Weisblat D.A."/>
            <person name="Putnam N.H."/>
            <person name="Rokhsar D.S."/>
        </authorList>
    </citation>
    <scope>NUCLEOTIDE SEQUENCE [LARGE SCALE GENOMIC DNA]</scope>
</reference>
<protein>
    <recommendedName>
        <fullName evidence="2">BHLH domain-containing protein</fullName>
    </recommendedName>
</protein>
<evidence type="ECO:0000313" key="4">
    <source>
        <dbReference type="Proteomes" id="UP000030746"/>
    </source>
</evidence>
<dbReference type="PROSITE" id="PS50888">
    <property type="entry name" value="BHLH"/>
    <property type="match status" value="1"/>
</dbReference>
<dbReference type="HOGENOM" id="CLU_1278936_0_0_1"/>
<dbReference type="STRING" id="225164.V3YXC8"/>
<feature type="domain" description="BHLH" evidence="2">
    <location>
        <begin position="28"/>
        <end position="80"/>
    </location>
</feature>
<dbReference type="PANTHER" id="PTHR23349">
    <property type="entry name" value="BASIC HELIX-LOOP-HELIX TRANSCRIPTION FACTOR, TWIST"/>
    <property type="match status" value="1"/>
</dbReference>
<dbReference type="Proteomes" id="UP000030746">
    <property type="component" value="Unassembled WGS sequence"/>
</dbReference>
<dbReference type="SMART" id="SM00353">
    <property type="entry name" value="HLH"/>
    <property type="match status" value="1"/>
</dbReference>
<dbReference type="CDD" id="cd00083">
    <property type="entry name" value="bHLH_SF"/>
    <property type="match status" value="1"/>
</dbReference>
<dbReference type="AlphaFoldDB" id="V3YXC8"/>
<dbReference type="GeneID" id="20236817"/>
<dbReference type="Gene3D" id="4.10.280.10">
    <property type="entry name" value="Helix-loop-helix DNA-binding domain"/>
    <property type="match status" value="1"/>
</dbReference>
<dbReference type="InterPro" id="IPR050283">
    <property type="entry name" value="E-box_TF_Regulators"/>
</dbReference>
<dbReference type="PANTHER" id="PTHR23349:SF111">
    <property type="entry name" value="BHLH DOMAIN-CONTAINING PROTEIN"/>
    <property type="match status" value="1"/>
</dbReference>
<dbReference type="KEGG" id="lgi:LOTGIDRAFT_155745"/>
<dbReference type="GO" id="GO:0000981">
    <property type="term" value="F:DNA-binding transcription factor activity, RNA polymerase II-specific"/>
    <property type="evidence" value="ECO:0007669"/>
    <property type="project" value="TreeGrafter"/>
</dbReference>
<dbReference type="SUPFAM" id="SSF47459">
    <property type="entry name" value="HLH, helix-loop-helix DNA-binding domain"/>
    <property type="match status" value="1"/>
</dbReference>
<proteinExistence type="predicted"/>
<dbReference type="GO" id="GO:0032502">
    <property type="term" value="P:developmental process"/>
    <property type="evidence" value="ECO:0007669"/>
    <property type="project" value="TreeGrafter"/>
</dbReference>
<keyword evidence="4" id="KW-1185">Reference proteome</keyword>
<dbReference type="GO" id="GO:0046983">
    <property type="term" value="F:protein dimerization activity"/>
    <property type="evidence" value="ECO:0007669"/>
    <property type="project" value="InterPro"/>
</dbReference>